<sequence>MKCKIYRCNCRKVWSIQNRKRKITAKSILLNGNWTTEVKPDRRLDPKGFVITNDTQDITTNPPMELLKQFKKVSKLIYNKNTVEFNIKLGEFLWFAEDGSCYLLNKMDEM</sequence>
<organism evidence="1 2">
    <name type="scientific">Neobacillus rhizophilus</name>
    <dbReference type="NCBI Taxonomy" id="2833579"/>
    <lineage>
        <taxon>Bacteria</taxon>
        <taxon>Bacillati</taxon>
        <taxon>Bacillota</taxon>
        <taxon>Bacilli</taxon>
        <taxon>Bacillales</taxon>
        <taxon>Bacillaceae</taxon>
        <taxon>Neobacillus</taxon>
    </lineage>
</organism>
<comment type="caution">
    <text evidence="1">The sequence shown here is derived from an EMBL/GenBank/DDBJ whole genome shotgun (WGS) entry which is preliminary data.</text>
</comment>
<protein>
    <submittedName>
        <fullName evidence="1">Uncharacterized protein</fullName>
    </submittedName>
</protein>
<evidence type="ECO:0000313" key="2">
    <source>
        <dbReference type="Proteomes" id="UP000679749"/>
    </source>
</evidence>
<keyword evidence="2" id="KW-1185">Reference proteome</keyword>
<name>A0A942U6Y1_9BACI</name>
<gene>
    <name evidence="1" type="ORF">KHA99_16495</name>
</gene>
<dbReference type="EMBL" id="JAGYPF010000003">
    <property type="protein sequence ID" value="MBS4214057.1"/>
    <property type="molecule type" value="Genomic_DNA"/>
</dbReference>
<reference evidence="1" key="1">
    <citation type="submission" date="2021-05" db="EMBL/GenBank/DDBJ databases">
        <title>Novel Bacillus species.</title>
        <authorList>
            <person name="Liu G."/>
        </authorList>
    </citation>
    <scope>NUCLEOTIDE SEQUENCE</scope>
    <source>
        <strain evidence="1">FJAT-49825</strain>
    </source>
</reference>
<proteinExistence type="predicted"/>
<dbReference type="Proteomes" id="UP000679749">
    <property type="component" value="Unassembled WGS sequence"/>
</dbReference>
<accession>A0A942U6Y1</accession>
<dbReference type="AlphaFoldDB" id="A0A942U6Y1"/>
<dbReference type="RefSeq" id="WP_213118557.1">
    <property type="nucleotide sequence ID" value="NZ_JAGYPF010000003.1"/>
</dbReference>
<evidence type="ECO:0000313" key="1">
    <source>
        <dbReference type="EMBL" id="MBS4214057.1"/>
    </source>
</evidence>